<comment type="caution">
    <text evidence="1">The sequence shown here is derived from an EMBL/GenBank/DDBJ whole genome shotgun (WGS) entry which is preliminary data.</text>
</comment>
<name>A0A2V0RA63_9ZZZZ</name>
<evidence type="ECO:0000313" key="1">
    <source>
        <dbReference type="EMBL" id="GBH22209.1"/>
    </source>
</evidence>
<dbReference type="AlphaFoldDB" id="A0A2V0RA63"/>
<dbReference type="EMBL" id="BDQA01000774">
    <property type="protein sequence ID" value="GBH22209.1"/>
    <property type="molecule type" value="Genomic_RNA"/>
</dbReference>
<reference evidence="1" key="1">
    <citation type="submission" date="2017-04" db="EMBL/GenBank/DDBJ databases">
        <title>Unveiling RNA virosphere associated with marine microorganisms.</title>
        <authorList>
            <person name="Urayama S."/>
            <person name="Takaki Y."/>
            <person name="Nishi S."/>
            <person name="Yoshida Y."/>
            <person name="Deguchi S."/>
            <person name="Takai K."/>
            <person name="Nunoura T."/>
        </authorList>
    </citation>
    <scope>NUCLEOTIDE SEQUENCE</scope>
</reference>
<proteinExistence type="predicted"/>
<accession>A0A2V0RA63</accession>
<protein>
    <submittedName>
        <fullName evidence="1">Uncharacterized protein</fullName>
    </submittedName>
</protein>
<sequence>MKPGILRQPLKGTSLVANDILSRLTHVHPDITISVDGGADGNQMKALQGAETVDIAKSVIFKKIASAIESGTKLSLTFRDFLAYYPSAGAFGMYVGIGLFNDYGFGMLGCTIPSNTSEAVTDVVNGKSIGGSQFASPGGGASQSCAAECELEIIYQFTKDQSADGSAPFWIVELEVKVDGVAVNEQTYELAYETTPGAIYPIWVYSKDCVLNSYMSTALVEVKIEAVGYVGS</sequence>
<organism evidence="1">
    <name type="scientific">viral metagenome</name>
    <dbReference type="NCBI Taxonomy" id="1070528"/>
    <lineage>
        <taxon>unclassified sequences</taxon>
        <taxon>metagenomes</taxon>
        <taxon>organismal metagenomes</taxon>
    </lineage>
</organism>